<feature type="transmembrane region" description="Helical" evidence="12">
    <location>
        <begin position="12"/>
        <end position="38"/>
    </location>
</feature>
<dbReference type="Proteomes" id="UP000231092">
    <property type="component" value="Unassembled WGS sequence"/>
</dbReference>
<dbReference type="Gene3D" id="3.30.1360.60">
    <property type="entry name" value="Glucose permease domain IIB"/>
    <property type="match status" value="1"/>
</dbReference>
<dbReference type="InterPro" id="IPR036878">
    <property type="entry name" value="Glu_permease_IIB"/>
</dbReference>
<evidence type="ECO:0000256" key="2">
    <source>
        <dbReference type="ARBA" id="ARBA00022448"/>
    </source>
</evidence>
<feature type="transmembrane region" description="Helical" evidence="12">
    <location>
        <begin position="401"/>
        <end position="423"/>
    </location>
</feature>
<keyword evidence="4" id="KW-0762">Sugar transport</keyword>
<evidence type="ECO:0000256" key="9">
    <source>
        <dbReference type="ARBA" id="ARBA00022989"/>
    </source>
</evidence>
<evidence type="ECO:0000256" key="3">
    <source>
        <dbReference type="ARBA" id="ARBA00022475"/>
    </source>
</evidence>
<feature type="domain" description="PTS EIIB type-1" evidence="13">
    <location>
        <begin position="453"/>
        <end position="535"/>
    </location>
</feature>
<evidence type="ECO:0000259" key="14">
    <source>
        <dbReference type="PROSITE" id="PS51103"/>
    </source>
</evidence>
<dbReference type="InterPro" id="IPR013013">
    <property type="entry name" value="PTS_EIIC_1"/>
</dbReference>
<evidence type="ECO:0000313" key="15">
    <source>
        <dbReference type="EMBL" id="PJJ29367.1"/>
    </source>
</evidence>
<evidence type="ECO:0000256" key="12">
    <source>
        <dbReference type="SAM" id="Phobius"/>
    </source>
</evidence>
<keyword evidence="10 12" id="KW-0472">Membrane</keyword>
<feature type="active site" description="Phosphocysteine intermediate; for EIIB activity" evidence="11">
    <location>
        <position position="475"/>
    </location>
</feature>
<comment type="caution">
    <text evidence="15">The sequence shown here is derived from an EMBL/GenBank/DDBJ whole genome shotgun (WGS) entry which is preliminary data.</text>
</comment>
<dbReference type="PROSITE" id="PS51103">
    <property type="entry name" value="PTS_EIIC_TYPE_1"/>
    <property type="match status" value="1"/>
</dbReference>
<dbReference type="GO" id="GO:0090563">
    <property type="term" value="F:protein-phosphocysteine-sugar phosphotransferase activity"/>
    <property type="evidence" value="ECO:0007669"/>
    <property type="project" value="TreeGrafter"/>
</dbReference>
<keyword evidence="6" id="KW-0598">Phosphotransferase system</keyword>
<dbReference type="GO" id="GO:0016301">
    <property type="term" value="F:kinase activity"/>
    <property type="evidence" value="ECO:0007669"/>
    <property type="project" value="UniProtKB-KW"/>
</dbReference>
<dbReference type="OrthoDB" id="9764327at2"/>
<evidence type="ECO:0000256" key="7">
    <source>
        <dbReference type="ARBA" id="ARBA00022692"/>
    </source>
</evidence>
<dbReference type="PANTHER" id="PTHR30009:SF24">
    <property type="entry name" value="PTS SYSTEM, IIBC COMPONENT"/>
    <property type="match status" value="1"/>
</dbReference>
<keyword evidence="2" id="KW-0813">Transport</keyword>
<comment type="subcellular location">
    <subcellularLocation>
        <location evidence="1">Cell membrane</location>
        <topology evidence="1">Multi-pass membrane protein</topology>
    </subcellularLocation>
</comment>
<dbReference type="EMBL" id="PGET01000001">
    <property type="protein sequence ID" value="PJJ29367.1"/>
    <property type="molecule type" value="Genomic_DNA"/>
</dbReference>
<keyword evidence="9 12" id="KW-1133">Transmembrane helix</keyword>
<accession>A0A2M8Z7E0</accession>
<dbReference type="Pfam" id="PF00367">
    <property type="entry name" value="PTS_EIIB"/>
    <property type="match status" value="1"/>
</dbReference>
<evidence type="ECO:0000256" key="4">
    <source>
        <dbReference type="ARBA" id="ARBA00022597"/>
    </source>
</evidence>
<dbReference type="PANTHER" id="PTHR30009">
    <property type="entry name" value="CYTOCHROME C-TYPE SYNTHESIS PROTEIN AND PTS TRANSMEMBRANE COMPONENT"/>
    <property type="match status" value="1"/>
</dbReference>
<dbReference type="InterPro" id="IPR050429">
    <property type="entry name" value="PTS_Glucose_EIICBA"/>
</dbReference>
<dbReference type="InterPro" id="IPR001996">
    <property type="entry name" value="PTS_IIB_1"/>
</dbReference>
<keyword evidence="3" id="KW-1003">Cell membrane</keyword>
<evidence type="ECO:0000259" key="13">
    <source>
        <dbReference type="PROSITE" id="PS51098"/>
    </source>
</evidence>
<organism evidence="15 16">
    <name type="scientific">[Clostridium] celerecrescens 18A</name>
    <dbReference type="NCBI Taxonomy" id="1286362"/>
    <lineage>
        <taxon>Bacteria</taxon>
        <taxon>Bacillati</taxon>
        <taxon>Bacillota</taxon>
        <taxon>Clostridia</taxon>
        <taxon>Lachnospirales</taxon>
        <taxon>Lachnospiraceae</taxon>
        <taxon>Lacrimispora</taxon>
    </lineage>
</organism>
<feature type="domain" description="PTS EIIC type-1" evidence="14">
    <location>
        <begin position="1"/>
        <end position="435"/>
    </location>
</feature>
<feature type="transmembrane region" description="Helical" evidence="12">
    <location>
        <begin position="378"/>
        <end position="395"/>
    </location>
</feature>
<evidence type="ECO:0000256" key="11">
    <source>
        <dbReference type="PROSITE-ProRule" id="PRU00421"/>
    </source>
</evidence>
<dbReference type="PROSITE" id="PS01035">
    <property type="entry name" value="PTS_EIIB_TYPE_1_CYS"/>
    <property type="match status" value="1"/>
</dbReference>
<feature type="transmembrane region" description="Helical" evidence="12">
    <location>
        <begin position="86"/>
        <end position="105"/>
    </location>
</feature>
<evidence type="ECO:0000256" key="5">
    <source>
        <dbReference type="ARBA" id="ARBA00022679"/>
    </source>
</evidence>
<dbReference type="GO" id="GO:0008982">
    <property type="term" value="F:protein-N(PI)-phosphohistidine-sugar phosphotransferase activity"/>
    <property type="evidence" value="ECO:0007669"/>
    <property type="project" value="InterPro"/>
</dbReference>
<dbReference type="AlphaFoldDB" id="A0A2M8Z7E0"/>
<sequence length="537" mass="58437">MKEFWQKFGKSLLLPISTIAVAGIFSGLAAAMQNSAIVGETFANLVYVQNFIGFIRKLAGLVFGNLPLFFCMSIAIGMAKDEKPTAAFSAVLGFLVFHYTLNYILGLKGITAESTSITKLMEQGMSQVDATIVNAKYETMLGYFTLRMNVFGGILVGLLVNALHNRFYTITLPSAVNFFGGKRFVPLITIITIPLAGIASYFIWPFFNTFIGLIGNWINSIGVFGPFVYGAANRLLIPTGLHHILNQVVRFTPVGGTADIDGQTVMGALNIFNTAIASNSRVPNDVFQMGARYVGQGHSLIVIFGLPAAAFAMYRSADDQNKKRVKALLSASVTASILTGVTEPLEFSFMFISPVLFLFHVIMTGIGYMTAAMLHSSVGGVQAGLIDFTIFGIFRGAQSKWYLVVLIGIGMAAIYYYGFTYLIRKFNISTPGRNEVTDTEDEKTALVNSGSGTKLAEQILEYLGGRENIGEINNCFTRLRVTIKDMSLVQEHNLKSTGATGIVCPSANQIQVIYGLKVESIARDVKALYHTKHTGKD</sequence>
<evidence type="ECO:0000256" key="6">
    <source>
        <dbReference type="ARBA" id="ARBA00022683"/>
    </source>
</evidence>
<dbReference type="Pfam" id="PF02378">
    <property type="entry name" value="PTS_EIIC"/>
    <property type="match status" value="1"/>
</dbReference>
<dbReference type="CDD" id="cd00212">
    <property type="entry name" value="PTS_IIB_glc"/>
    <property type="match status" value="1"/>
</dbReference>
<name>A0A2M8Z7E0_9FIRM</name>
<evidence type="ECO:0000256" key="10">
    <source>
        <dbReference type="ARBA" id="ARBA00023136"/>
    </source>
</evidence>
<dbReference type="RefSeq" id="WP_100305760.1">
    <property type="nucleotide sequence ID" value="NZ_PGET01000001.1"/>
</dbReference>
<keyword evidence="8" id="KW-0418">Kinase</keyword>
<dbReference type="PROSITE" id="PS51098">
    <property type="entry name" value="PTS_EIIB_TYPE_1"/>
    <property type="match status" value="1"/>
</dbReference>
<keyword evidence="5" id="KW-0808">Transferase</keyword>
<feature type="transmembrane region" description="Helical" evidence="12">
    <location>
        <begin position="347"/>
        <end position="371"/>
    </location>
</feature>
<feature type="transmembrane region" description="Helical" evidence="12">
    <location>
        <begin position="144"/>
        <end position="163"/>
    </location>
</feature>
<gene>
    <name evidence="15" type="ORF">H171_2908</name>
</gene>
<protein>
    <submittedName>
        <fullName evidence="15">PTS system maltose and glucose-specific IIC component</fullName>
    </submittedName>
</protein>
<evidence type="ECO:0000313" key="16">
    <source>
        <dbReference type="Proteomes" id="UP000231092"/>
    </source>
</evidence>
<feature type="transmembrane region" description="Helical" evidence="12">
    <location>
        <begin position="58"/>
        <end position="79"/>
    </location>
</feature>
<dbReference type="InterPro" id="IPR018113">
    <property type="entry name" value="PTrfase_EIIB_Cys"/>
</dbReference>
<evidence type="ECO:0000256" key="8">
    <source>
        <dbReference type="ARBA" id="ARBA00022777"/>
    </source>
</evidence>
<dbReference type="GO" id="GO:0005886">
    <property type="term" value="C:plasma membrane"/>
    <property type="evidence" value="ECO:0007669"/>
    <property type="project" value="UniProtKB-SubCell"/>
</dbReference>
<feature type="transmembrane region" description="Helical" evidence="12">
    <location>
        <begin position="184"/>
        <end position="204"/>
    </location>
</feature>
<reference evidence="15 16" key="1">
    <citation type="submission" date="2017-11" db="EMBL/GenBank/DDBJ databases">
        <title>Understudied soil microbes with underappreciated capabilities: Untangling the Clostridium saccharolyticum group.</title>
        <authorList>
            <person name="Leschine S."/>
        </authorList>
    </citation>
    <scope>NUCLEOTIDE SEQUENCE [LARGE SCALE GENOMIC DNA]</scope>
    <source>
        <strain evidence="15 16">18A</strain>
    </source>
</reference>
<keyword evidence="7 12" id="KW-0812">Transmembrane</keyword>
<evidence type="ECO:0000256" key="1">
    <source>
        <dbReference type="ARBA" id="ARBA00004651"/>
    </source>
</evidence>
<dbReference type="SUPFAM" id="SSF55604">
    <property type="entry name" value="Glucose permease domain IIB"/>
    <property type="match status" value="1"/>
</dbReference>
<dbReference type="NCBIfam" id="TIGR00826">
    <property type="entry name" value="EIIB_glc"/>
    <property type="match status" value="1"/>
</dbReference>
<proteinExistence type="predicted"/>
<dbReference type="GO" id="GO:0009401">
    <property type="term" value="P:phosphoenolpyruvate-dependent sugar phosphotransferase system"/>
    <property type="evidence" value="ECO:0007669"/>
    <property type="project" value="UniProtKB-KW"/>
</dbReference>
<dbReference type="InterPro" id="IPR003352">
    <property type="entry name" value="PTS_EIIC"/>
</dbReference>
<feature type="transmembrane region" description="Helical" evidence="12">
    <location>
        <begin position="293"/>
        <end position="313"/>
    </location>
</feature>